<dbReference type="Proteomes" id="UP001285263">
    <property type="component" value="Unassembled WGS sequence"/>
</dbReference>
<sequence>MPATLADLALIQAMAEQLVDQANKVGAVVTIDLQSLQPLRMGHYEPVIRVWPANPNAKTGGQ</sequence>
<dbReference type="RefSeq" id="WP_320425294.1">
    <property type="nucleotide sequence ID" value="NZ_JAXCLA010000007.1"/>
</dbReference>
<evidence type="ECO:0000313" key="1">
    <source>
        <dbReference type="EMBL" id="MDY0747337.1"/>
    </source>
</evidence>
<gene>
    <name evidence="1" type="ORF">SNE35_22735</name>
</gene>
<evidence type="ECO:0000313" key="2">
    <source>
        <dbReference type="Proteomes" id="UP001285263"/>
    </source>
</evidence>
<reference evidence="1 2" key="1">
    <citation type="submission" date="2023-11" db="EMBL/GenBank/DDBJ databases">
        <title>Paucibacter sp. nov., isolated from fresh soil in Korea.</title>
        <authorList>
            <person name="Le N.T.T."/>
        </authorList>
    </citation>
    <scope>NUCLEOTIDE SEQUENCE [LARGE SCALE GENOMIC DNA]</scope>
    <source>
        <strain evidence="1 2">R3-3</strain>
    </source>
</reference>
<dbReference type="EMBL" id="JAXCLA010000007">
    <property type="protein sequence ID" value="MDY0747337.1"/>
    <property type="molecule type" value="Genomic_DNA"/>
</dbReference>
<comment type="caution">
    <text evidence="1">The sequence shown here is derived from an EMBL/GenBank/DDBJ whole genome shotgun (WGS) entry which is preliminary data.</text>
</comment>
<accession>A0ABU5DM05</accession>
<name>A0ABU5DM05_9BURK</name>
<organism evidence="1 2">
    <name type="scientific">Roseateles agri</name>
    <dbReference type="NCBI Taxonomy" id="3098619"/>
    <lineage>
        <taxon>Bacteria</taxon>
        <taxon>Pseudomonadati</taxon>
        <taxon>Pseudomonadota</taxon>
        <taxon>Betaproteobacteria</taxon>
        <taxon>Burkholderiales</taxon>
        <taxon>Sphaerotilaceae</taxon>
        <taxon>Roseateles</taxon>
    </lineage>
</organism>
<keyword evidence="2" id="KW-1185">Reference proteome</keyword>
<proteinExistence type="predicted"/>
<protein>
    <submittedName>
        <fullName evidence="1">Uncharacterized protein</fullName>
    </submittedName>
</protein>